<gene>
    <name evidence="2" type="ORF">BLNAU_13868</name>
</gene>
<reference evidence="2 3" key="1">
    <citation type="journal article" date="2022" name="bioRxiv">
        <title>Genomics of Preaxostyla Flagellates Illuminates Evolutionary Transitions and the Path Towards Mitochondrial Loss.</title>
        <authorList>
            <person name="Novak L.V.F."/>
            <person name="Treitli S.C."/>
            <person name="Pyrih J."/>
            <person name="Halakuc P."/>
            <person name="Pipaliya S.V."/>
            <person name="Vacek V."/>
            <person name="Brzon O."/>
            <person name="Soukal P."/>
            <person name="Eme L."/>
            <person name="Dacks J.B."/>
            <person name="Karnkowska A."/>
            <person name="Elias M."/>
            <person name="Hampl V."/>
        </authorList>
    </citation>
    <scope>NUCLEOTIDE SEQUENCE [LARGE SCALE GENOMIC DNA]</scope>
    <source>
        <strain evidence="2">NAU3</strain>
        <tissue evidence="2">Gut</tissue>
    </source>
</reference>
<keyword evidence="3" id="KW-1185">Reference proteome</keyword>
<name>A0ABQ9XKW6_9EUKA</name>
<evidence type="ECO:0000256" key="1">
    <source>
        <dbReference type="SAM" id="MobiDB-lite"/>
    </source>
</evidence>
<sequence>MKMINALMTHSSAQVLRALINCDLIPQLINTLNLPSLSFDKAVDIHIYLMSIVTNSVWLSTPNGLEQLGIEDEDEQQAVHETDMKEGEYRGGGKKLGGLLVDSGTI</sequence>
<dbReference type="EMBL" id="JARBJD010000122">
    <property type="protein sequence ID" value="KAK2951252.1"/>
    <property type="molecule type" value="Genomic_DNA"/>
</dbReference>
<proteinExistence type="predicted"/>
<feature type="region of interest" description="Disordered" evidence="1">
    <location>
        <begin position="82"/>
        <end position="106"/>
    </location>
</feature>
<protein>
    <submittedName>
        <fullName evidence="2">Uncharacterized protein</fullName>
    </submittedName>
</protein>
<dbReference type="Proteomes" id="UP001281761">
    <property type="component" value="Unassembled WGS sequence"/>
</dbReference>
<organism evidence="2 3">
    <name type="scientific">Blattamonas nauphoetae</name>
    <dbReference type="NCBI Taxonomy" id="2049346"/>
    <lineage>
        <taxon>Eukaryota</taxon>
        <taxon>Metamonada</taxon>
        <taxon>Preaxostyla</taxon>
        <taxon>Oxymonadida</taxon>
        <taxon>Blattamonas</taxon>
    </lineage>
</organism>
<feature type="compositionally biased region" description="Basic and acidic residues" evidence="1">
    <location>
        <begin position="82"/>
        <end position="91"/>
    </location>
</feature>
<evidence type="ECO:0000313" key="2">
    <source>
        <dbReference type="EMBL" id="KAK2951252.1"/>
    </source>
</evidence>
<comment type="caution">
    <text evidence="2">The sequence shown here is derived from an EMBL/GenBank/DDBJ whole genome shotgun (WGS) entry which is preliminary data.</text>
</comment>
<accession>A0ABQ9XKW6</accession>
<evidence type="ECO:0000313" key="3">
    <source>
        <dbReference type="Proteomes" id="UP001281761"/>
    </source>
</evidence>